<reference evidence="12 13" key="1">
    <citation type="journal article" date="2016" name="Nat. Commun.">
        <title>Thousands of microbial genomes shed light on interconnected biogeochemical processes in an aquifer system.</title>
        <authorList>
            <person name="Anantharaman K."/>
            <person name="Brown C.T."/>
            <person name="Hug L.A."/>
            <person name="Sharon I."/>
            <person name="Castelle C.J."/>
            <person name="Probst A.J."/>
            <person name="Thomas B.C."/>
            <person name="Singh A."/>
            <person name="Wilkins M.J."/>
            <person name="Karaoz U."/>
            <person name="Brodie E.L."/>
            <person name="Williams K.H."/>
            <person name="Hubbard S.S."/>
            <person name="Banfield J.F."/>
        </authorList>
    </citation>
    <scope>NUCLEOTIDE SEQUENCE [LARGE SCALE GENOMIC DNA]</scope>
</reference>
<dbReference type="HAMAP" id="MF_01576">
    <property type="entry name" value="THF_DHG_CYH"/>
    <property type="match status" value="1"/>
</dbReference>
<keyword evidence="8 9" id="KW-0511">Multifunctional enzyme</keyword>
<evidence type="ECO:0000256" key="6">
    <source>
        <dbReference type="ARBA" id="ARBA00023002"/>
    </source>
</evidence>
<accession>A0A1G2DUX1</accession>
<dbReference type="AlphaFoldDB" id="A0A1G2DUX1"/>
<keyword evidence="5 9" id="KW-0521">NADP</keyword>
<dbReference type="GO" id="GO:0009086">
    <property type="term" value="P:methionine biosynthetic process"/>
    <property type="evidence" value="ECO:0007669"/>
    <property type="project" value="UniProtKB-KW"/>
</dbReference>
<evidence type="ECO:0000256" key="9">
    <source>
        <dbReference type="HAMAP-Rule" id="MF_01576"/>
    </source>
</evidence>
<dbReference type="SUPFAM" id="SSF53223">
    <property type="entry name" value="Aminoacid dehydrogenase-like, N-terminal domain"/>
    <property type="match status" value="1"/>
</dbReference>
<gene>
    <name evidence="9" type="primary">folD</name>
    <name evidence="12" type="ORF">A2494_02895</name>
</gene>
<keyword evidence="7 9" id="KW-0486">Methionine biosynthesis</keyword>
<comment type="catalytic activity">
    <reaction evidence="9">
        <text>(6R)-5,10-methenyltetrahydrofolate + H2O = (6R)-10-formyltetrahydrofolate + H(+)</text>
        <dbReference type="Rhea" id="RHEA:23700"/>
        <dbReference type="ChEBI" id="CHEBI:15377"/>
        <dbReference type="ChEBI" id="CHEBI:15378"/>
        <dbReference type="ChEBI" id="CHEBI:57455"/>
        <dbReference type="ChEBI" id="CHEBI:195366"/>
        <dbReference type="EC" id="3.5.4.9"/>
    </reaction>
</comment>
<dbReference type="Gene3D" id="3.40.50.720">
    <property type="entry name" value="NAD(P)-binding Rossmann-like Domain"/>
    <property type="match status" value="1"/>
</dbReference>
<evidence type="ECO:0000256" key="5">
    <source>
        <dbReference type="ARBA" id="ARBA00022857"/>
    </source>
</evidence>
<dbReference type="Proteomes" id="UP000178106">
    <property type="component" value="Unassembled WGS sequence"/>
</dbReference>
<dbReference type="Pfam" id="PF02882">
    <property type="entry name" value="THF_DHG_CYH_C"/>
    <property type="match status" value="1"/>
</dbReference>
<dbReference type="InterPro" id="IPR020630">
    <property type="entry name" value="THF_DH/CycHdrlase_cat_dom"/>
</dbReference>
<dbReference type="GO" id="GO:0004488">
    <property type="term" value="F:methylenetetrahydrofolate dehydrogenase (NADP+) activity"/>
    <property type="evidence" value="ECO:0007669"/>
    <property type="project" value="UniProtKB-UniRule"/>
</dbReference>
<comment type="subunit">
    <text evidence="9">Homodimer.</text>
</comment>
<feature type="binding site" evidence="9">
    <location>
        <begin position="159"/>
        <end position="161"/>
    </location>
    <ligand>
        <name>NADP(+)</name>
        <dbReference type="ChEBI" id="CHEBI:58349"/>
    </ligand>
</feature>
<dbReference type="GO" id="GO:0006164">
    <property type="term" value="P:purine nucleotide biosynthetic process"/>
    <property type="evidence" value="ECO:0007669"/>
    <property type="project" value="UniProtKB-KW"/>
</dbReference>
<evidence type="ECO:0000259" key="11">
    <source>
        <dbReference type="Pfam" id="PF02882"/>
    </source>
</evidence>
<evidence type="ECO:0000256" key="8">
    <source>
        <dbReference type="ARBA" id="ARBA00023268"/>
    </source>
</evidence>
<keyword evidence="3 9" id="KW-0658">Purine biosynthesis</keyword>
<dbReference type="GO" id="GO:0000105">
    <property type="term" value="P:L-histidine biosynthetic process"/>
    <property type="evidence" value="ECO:0007669"/>
    <property type="project" value="UniProtKB-KW"/>
</dbReference>
<dbReference type="Pfam" id="PF00763">
    <property type="entry name" value="THF_DHG_CYH"/>
    <property type="match status" value="1"/>
</dbReference>
<comment type="caution">
    <text evidence="12">The sequence shown here is derived from an EMBL/GenBank/DDBJ whole genome shotgun (WGS) entry which is preliminary data.</text>
</comment>
<dbReference type="InterPro" id="IPR036291">
    <property type="entry name" value="NAD(P)-bd_dom_sf"/>
</dbReference>
<comment type="caution">
    <text evidence="9">Lacks conserved residue(s) required for the propagation of feature annotation.</text>
</comment>
<dbReference type="InterPro" id="IPR046346">
    <property type="entry name" value="Aminoacid_DH-like_N_sf"/>
</dbReference>
<comment type="pathway">
    <text evidence="1 9">One-carbon metabolism; tetrahydrofolate interconversion.</text>
</comment>
<dbReference type="UniPathway" id="UPA00193"/>
<dbReference type="GO" id="GO:0004477">
    <property type="term" value="F:methenyltetrahydrofolate cyclohydrolase activity"/>
    <property type="evidence" value="ECO:0007669"/>
    <property type="project" value="UniProtKB-UniRule"/>
</dbReference>
<dbReference type="EC" id="1.5.1.5" evidence="9"/>
<comment type="catalytic activity">
    <reaction evidence="9">
        <text>(6R)-5,10-methylene-5,6,7,8-tetrahydrofolate + NADP(+) = (6R)-5,10-methenyltetrahydrofolate + NADPH</text>
        <dbReference type="Rhea" id="RHEA:22812"/>
        <dbReference type="ChEBI" id="CHEBI:15636"/>
        <dbReference type="ChEBI" id="CHEBI:57455"/>
        <dbReference type="ChEBI" id="CHEBI:57783"/>
        <dbReference type="ChEBI" id="CHEBI:58349"/>
        <dbReference type="EC" id="1.5.1.5"/>
    </reaction>
</comment>
<feature type="domain" description="Tetrahydrofolate dehydrogenase/cyclohydrolase catalytic" evidence="10">
    <location>
        <begin position="3"/>
        <end position="114"/>
    </location>
</feature>
<evidence type="ECO:0000313" key="12">
    <source>
        <dbReference type="EMBL" id="OGZ16670.1"/>
    </source>
</evidence>
<keyword evidence="9" id="KW-0028">Amino-acid biosynthesis</keyword>
<dbReference type="PRINTS" id="PR00085">
    <property type="entry name" value="THFDHDRGNASE"/>
</dbReference>
<dbReference type="GO" id="GO:0035999">
    <property type="term" value="P:tetrahydrofolate interconversion"/>
    <property type="evidence" value="ECO:0007669"/>
    <property type="project" value="UniProtKB-UniRule"/>
</dbReference>
<comment type="similarity">
    <text evidence="9">Belongs to the tetrahydrofolate dehydrogenase/cyclohydrolase family.</text>
</comment>
<dbReference type="EMBL" id="MHLU01000167">
    <property type="protein sequence ID" value="OGZ16670.1"/>
    <property type="molecule type" value="Genomic_DNA"/>
</dbReference>
<evidence type="ECO:0000256" key="1">
    <source>
        <dbReference type="ARBA" id="ARBA00004777"/>
    </source>
</evidence>
<evidence type="ECO:0000259" key="10">
    <source>
        <dbReference type="Pfam" id="PF00763"/>
    </source>
</evidence>
<keyword evidence="4 9" id="KW-0378">Hydrolase</keyword>
<feature type="binding site" evidence="9">
    <location>
        <position position="225"/>
    </location>
    <ligand>
        <name>NADP(+)</name>
        <dbReference type="ChEBI" id="CHEBI:58349"/>
    </ligand>
</feature>
<keyword evidence="6 9" id="KW-0560">Oxidoreductase</keyword>
<evidence type="ECO:0000256" key="7">
    <source>
        <dbReference type="ARBA" id="ARBA00023167"/>
    </source>
</evidence>
<dbReference type="Gene3D" id="3.40.50.10860">
    <property type="entry name" value="Leucine Dehydrogenase, chain A, domain 1"/>
    <property type="match status" value="1"/>
</dbReference>
<evidence type="ECO:0000256" key="3">
    <source>
        <dbReference type="ARBA" id="ARBA00022755"/>
    </source>
</evidence>
<dbReference type="InterPro" id="IPR020631">
    <property type="entry name" value="THF_DH/CycHdrlase_NAD-bd_dom"/>
</dbReference>
<dbReference type="PANTHER" id="PTHR48099:SF5">
    <property type="entry name" value="C-1-TETRAHYDROFOLATE SYNTHASE, CYTOPLASMIC"/>
    <property type="match status" value="1"/>
</dbReference>
<dbReference type="SUPFAM" id="SSF51735">
    <property type="entry name" value="NAD(P)-binding Rossmann-fold domains"/>
    <property type="match status" value="1"/>
</dbReference>
<evidence type="ECO:0000256" key="4">
    <source>
        <dbReference type="ARBA" id="ARBA00022801"/>
    </source>
</evidence>
<dbReference type="EC" id="3.5.4.9" evidence="9"/>
<protein>
    <recommendedName>
        <fullName evidence="9">Bifunctional protein FolD</fullName>
    </recommendedName>
    <domain>
        <recommendedName>
            <fullName evidence="9">Methylenetetrahydrofolate dehydrogenase</fullName>
            <ecNumber evidence="9">1.5.1.5</ecNumber>
        </recommendedName>
    </domain>
    <domain>
        <recommendedName>
            <fullName evidence="9">Methenyltetrahydrofolate cyclohydrolase</fullName>
            <ecNumber evidence="9">3.5.4.9</ecNumber>
        </recommendedName>
    </domain>
</protein>
<evidence type="ECO:0000313" key="13">
    <source>
        <dbReference type="Proteomes" id="UP000178106"/>
    </source>
</evidence>
<feature type="domain" description="Tetrahydrofolate dehydrogenase/cyclohydrolase NAD(P)-binding" evidence="11">
    <location>
        <begin position="135"/>
        <end position="269"/>
    </location>
</feature>
<dbReference type="PANTHER" id="PTHR48099">
    <property type="entry name" value="C-1-TETRAHYDROFOLATE SYNTHASE, CYTOPLASMIC-RELATED"/>
    <property type="match status" value="1"/>
</dbReference>
<dbReference type="GO" id="GO:0005829">
    <property type="term" value="C:cytosol"/>
    <property type="evidence" value="ECO:0007669"/>
    <property type="project" value="TreeGrafter"/>
</dbReference>
<name>A0A1G2DUX1_9BACT</name>
<organism evidence="12 13">
    <name type="scientific">Candidatus Lloydbacteria bacterium RIFOXYC12_FULL_46_25</name>
    <dbReference type="NCBI Taxonomy" id="1798670"/>
    <lineage>
        <taxon>Bacteria</taxon>
        <taxon>Candidatus Lloydiibacteriota</taxon>
    </lineage>
</organism>
<keyword evidence="2 9" id="KW-0554">One-carbon metabolism</keyword>
<proteinExistence type="inferred from homology"/>
<comment type="function">
    <text evidence="9">Catalyzes the oxidation of 5,10-methylenetetrahydrofolate to 5,10-methenyltetrahydrofolate and then the hydrolysis of 5,10-methenyltetrahydrofolate to 10-formyltetrahydrofolate.</text>
</comment>
<keyword evidence="9" id="KW-0368">Histidine biosynthesis</keyword>
<evidence type="ECO:0000256" key="2">
    <source>
        <dbReference type="ARBA" id="ARBA00022563"/>
    </source>
</evidence>
<dbReference type="InterPro" id="IPR000672">
    <property type="entry name" value="THF_DH/CycHdrlase"/>
</dbReference>
<sequence>MLIDGKAIAKEIEVRLTNICATFLVKPTLAIVLVGDDPVIESFVRIKKMVGARIGVSVVEHRFPKEVSGEELIRAISLLSADDAVNGIIIQLPLPTTIDVQAVLNAVPLSKDVDVLASDSVAAFRQGSAKVLPPVAGAIQEILECAHVDVSGKEALVLGHGRLVGAPAALLLRHNNAHVTVIDKPVADLVTHVRESDIVITGVGSPGMITPQMLREGAVLIDAGTSEAGGKIVGDADPRCADVASVFTPVPGGVGPLTVVMLFKNLLALTRAGEGIV</sequence>